<reference evidence="3" key="2">
    <citation type="journal article" date="2005" name="Nature">
        <title>The map-based sequence of the rice genome.</title>
        <authorList>
            <consortium name="International rice genome sequencing project (IRGSP)"/>
            <person name="Matsumoto T."/>
            <person name="Wu J."/>
            <person name="Kanamori H."/>
            <person name="Katayose Y."/>
            <person name="Fujisawa M."/>
            <person name="Namiki N."/>
            <person name="Mizuno H."/>
            <person name="Yamamoto K."/>
            <person name="Antonio B.A."/>
            <person name="Baba T."/>
            <person name="Sakata K."/>
            <person name="Nagamura Y."/>
            <person name="Aoki H."/>
            <person name="Arikawa K."/>
            <person name="Arita K."/>
            <person name="Bito T."/>
            <person name="Chiden Y."/>
            <person name="Fujitsuka N."/>
            <person name="Fukunaka R."/>
            <person name="Hamada M."/>
            <person name="Harada C."/>
            <person name="Hayashi A."/>
            <person name="Hijishita S."/>
            <person name="Honda M."/>
            <person name="Hosokawa S."/>
            <person name="Ichikawa Y."/>
            <person name="Idonuma A."/>
            <person name="Iijima M."/>
            <person name="Ikeda M."/>
            <person name="Ikeno M."/>
            <person name="Ito K."/>
            <person name="Ito S."/>
            <person name="Ito T."/>
            <person name="Ito Y."/>
            <person name="Ito Y."/>
            <person name="Iwabuchi A."/>
            <person name="Kamiya K."/>
            <person name="Karasawa W."/>
            <person name="Kurita K."/>
            <person name="Katagiri S."/>
            <person name="Kikuta A."/>
            <person name="Kobayashi H."/>
            <person name="Kobayashi N."/>
            <person name="Machita K."/>
            <person name="Maehara T."/>
            <person name="Masukawa M."/>
            <person name="Mizubayashi T."/>
            <person name="Mukai Y."/>
            <person name="Nagasaki H."/>
            <person name="Nagata Y."/>
            <person name="Naito S."/>
            <person name="Nakashima M."/>
            <person name="Nakama Y."/>
            <person name="Nakamichi Y."/>
            <person name="Nakamura M."/>
            <person name="Meguro A."/>
            <person name="Negishi M."/>
            <person name="Ohta I."/>
            <person name="Ohta T."/>
            <person name="Okamoto M."/>
            <person name="Ono N."/>
            <person name="Saji S."/>
            <person name="Sakaguchi M."/>
            <person name="Sakai K."/>
            <person name="Shibata M."/>
            <person name="Shimokawa T."/>
            <person name="Song J."/>
            <person name="Takazaki Y."/>
            <person name="Terasawa K."/>
            <person name="Tsugane M."/>
            <person name="Tsuji K."/>
            <person name="Ueda S."/>
            <person name="Waki K."/>
            <person name="Yamagata H."/>
            <person name="Yamamoto M."/>
            <person name="Yamamoto S."/>
            <person name="Yamane H."/>
            <person name="Yoshiki S."/>
            <person name="Yoshihara R."/>
            <person name="Yukawa K."/>
            <person name="Zhong H."/>
            <person name="Yano M."/>
            <person name="Yuan Q."/>
            <person name="Ouyang S."/>
            <person name="Liu J."/>
            <person name="Jones K.M."/>
            <person name="Gansberger K."/>
            <person name="Moffat K."/>
            <person name="Hill J."/>
            <person name="Bera J."/>
            <person name="Fadrosh D."/>
            <person name="Jin S."/>
            <person name="Johri S."/>
            <person name="Kim M."/>
            <person name="Overton L."/>
            <person name="Reardon M."/>
            <person name="Tsitrin T."/>
            <person name="Vuong H."/>
            <person name="Weaver B."/>
            <person name="Ciecko A."/>
            <person name="Tallon L."/>
            <person name="Jackson J."/>
            <person name="Pai G."/>
            <person name="Aken S.V."/>
            <person name="Utterback T."/>
            <person name="Reidmuller S."/>
            <person name="Feldblyum T."/>
            <person name="Hsiao J."/>
            <person name="Zismann V."/>
            <person name="Iobst S."/>
            <person name="de Vazeille A.R."/>
            <person name="Buell C.R."/>
            <person name="Ying K."/>
            <person name="Li Y."/>
            <person name="Lu T."/>
            <person name="Huang Y."/>
            <person name="Zhao Q."/>
            <person name="Feng Q."/>
            <person name="Zhang L."/>
            <person name="Zhu J."/>
            <person name="Weng Q."/>
            <person name="Mu J."/>
            <person name="Lu Y."/>
            <person name="Fan D."/>
            <person name="Liu Y."/>
            <person name="Guan J."/>
            <person name="Zhang Y."/>
            <person name="Yu S."/>
            <person name="Liu X."/>
            <person name="Zhang Y."/>
            <person name="Hong G."/>
            <person name="Han B."/>
            <person name="Choisne N."/>
            <person name="Demange N."/>
            <person name="Orjeda G."/>
            <person name="Samain S."/>
            <person name="Cattolico L."/>
            <person name="Pelletier E."/>
            <person name="Couloux A."/>
            <person name="Segurens B."/>
            <person name="Wincker P."/>
            <person name="D'Hont A."/>
            <person name="Scarpelli C."/>
            <person name="Weissenbach J."/>
            <person name="Salanoubat M."/>
            <person name="Quetier F."/>
            <person name="Yu Y."/>
            <person name="Kim H.R."/>
            <person name="Rambo T."/>
            <person name="Currie J."/>
            <person name="Collura K."/>
            <person name="Luo M."/>
            <person name="Yang T."/>
            <person name="Ammiraju J.S.S."/>
            <person name="Engler F."/>
            <person name="Soderlund C."/>
            <person name="Wing R.A."/>
            <person name="Palmer L.E."/>
            <person name="de la Bastide M."/>
            <person name="Spiegel L."/>
            <person name="Nascimento L."/>
            <person name="Zutavern T."/>
            <person name="O'Shaughnessy A."/>
            <person name="Dike S."/>
            <person name="Dedhia N."/>
            <person name="Preston R."/>
            <person name="Balija V."/>
            <person name="McCombie W.R."/>
            <person name="Chow T."/>
            <person name="Chen H."/>
            <person name="Chung M."/>
            <person name="Chen C."/>
            <person name="Shaw J."/>
            <person name="Wu H."/>
            <person name="Hsiao K."/>
            <person name="Chao Y."/>
            <person name="Chu M."/>
            <person name="Cheng C."/>
            <person name="Hour A."/>
            <person name="Lee P."/>
            <person name="Lin S."/>
            <person name="Lin Y."/>
            <person name="Liou J."/>
            <person name="Liu S."/>
            <person name="Hsing Y."/>
            <person name="Raghuvanshi S."/>
            <person name="Mohanty A."/>
            <person name="Bharti A.K."/>
            <person name="Gaur A."/>
            <person name="Gupta V."/>
            <person name="Kumar D."/>
            <person name="Ravi V."/>
            <person name="Vij S."/>
            <person name="Kapur A."/>
            <person name="Khurana P."/>
            <person name="Khurana P."/>
            <person name="Khurana J.P."/>
            <person name="Tyagi A.K."/>
            <person name="Gaikwad K."/>
            <person name="Singh A."/>
            <person name="Dalal V."/>
            <person name="Srivastava S."/>
            <person name="Dixit A."/>
            <person name="Pal A.K."/>
            <person name="Ghazi I.A."/>
            <person name="Yadav M."/>
            <person name="Pandit A."/>
            <person name="Bhargava A."/>
            <person name="Sureshbabu K."/>
            <person name="Batra K."/>
            <person name="Sharma T.R."/>
            <person name="Mohapatra T."/>
            <person name="Singh N.K."/>
            <person name="Messing J."/>
            <person name="Nelson A.B."/>
            <person name="Fuks G."/>
            <person name="Kavchok S."/>
            <person name="Keizer G."/>
            <person name="Linton E."/>
            <person name="Llaca V."/>
            <person name="Song R."/>
            <person name="Tanyolac B."/>
            <person name="Young S."/>
            <person name="Ho-Il K."/>
            <person name="Hahn J.H."/>
            <person name="Sangsakoo G."/>
            <person name="Vanavichit A."/>
            <person name="de Mattos Luiz.A.T."/>
            <person name="Zimmer P.D."/>
            <person name="Malone G."/>
            <person name="Dellagostin O."/>
            <person name="de Oliveira A.C."/>
            <person name="Bevan M."/>
            <person name="Bancroft I."/>
            <person name="Minx P."/>
            <person name="Cordum H."/>
            <person name="Wilson R."/>
            <person name="Cheng Z."/>
            <person name="Jin W."/>
            <person name="Jiang J."/>
            <person name="Leong S.A."/>
            <person name="Iwama H."/>
            <person name="Gojobori T."/>
            <person name="Itoh T."/>
            <person name="Niimura Y."/>
            <person name="Fujii Y."/>
            <person name="Habara T."/>
            <person name="Sakai H."/>
            <person name="Sato Y."/>
            <person name="Wilson G."/>
            <person name="Kumar K."/>
            <person name="McCouch S."/>
            <person name="Juretic N."/>
            <person name="Hoen D."/>
            <person name="Wright S."/>
            <person name="Bruskiewich R."/>
            <person name="Bureau T."/>
            <person name="Miyao A."/>
            <person name="Hirochika H."/>
            <person name="Nishikawa T."/>
            <person name="Kadowaki K."/>
            <person name="Sugiura M."/>
            <person name="Burr B."/>
            <person name="Sasaki T."/>
        </authorList>
    </citation>
    <scope>NUCLEOTIDE SEQUENCE [LARGE SCALE GENOMIC DNA]</scope>
    <source>
        <strain evidence="3">cv. Nipponbare</strain>
    </source>
</reference>
<reference evidence="1" key="1">
    <citation type="journal article" date="2002" name="Nature">
        <title>The genome sequence and structure of rice chromosome 1.</title>
        <authorList>
            <person name="Sasaki T."/>
            <person name="Matsumoto T."/>
            <person name="Yamamoto K."/>
            <person name="Sakata K."/>
            <person name="Baba T."/>
            <person name="Katayose Y."/>
            <person name="Wu J."/>
            <person name="Niimura Y."/>
            <person name="Cheng Z."/>
            <person name="Nagamura Y."/>
            <person name="Antonio B.A."/>
            <person name="Kanamori H."/>
            <person name="Hosokawa S."/>
            <person name="Masukawa M."/>
            <person name="Arikawa K."/>
            <person name="Chiden Y."/>
            <person name="Hayashi M."/>
            <person name="Okamoto M."/>
            <person name="Ando T."/>
            <person name="Aoki H."/>
            <person name="Arita K."/>
            <person name="Hamada M."/>
            <person name="Harada C."/>
            <person name="Hijishita S."/>
            <person name="Honda M."/>
            <person name="Ichikawa Y."/>
            <person name="Idonuma A."/>
            <person name="Iijima M."/>
            <person name="Ikeda M."/>
            <person name="Ikeno M."/>
            <person name="Itoh S."/>
            <person name="Itoh T."/>
            <person name="Itoh Y."/>
            <person name="Itoh Y."/>
            <person name="Iwabuchi A."/>
            <person name="Kamiya K."/>
            <person name="Karasawa W."/>
            <person name="Katagiri S."/>
            <person name="Kikuta A."/>
            <person name="Kobayashi N."/>
            <person name="Kono I."/>
            <person name="Machita K."/>
            <person name="Maehara T."/>
            <person name="Mizuno H."/>
            <person name="Mizubayashi T."/>
            <person name="Mukai Y."/>
            <person name="Nagasaki H."/>
            <person name="Nakashima M."/>
            <person name="Nakama Y."/>
            <person name="Nakamichi Y."/>
            <person name="Nakamura M."/>
            <person name="Namiki N."/>
            <person name="Negishi M."/>
            <person name="Ohta I."/>
            <person name="Ono N."/>
            <person name="Saji S."/>
            <person name="Sakai K."/>
            <person name="Shibata M."/>
            <person name="Shimokawa T."/>
            <person name="Shomura A."/>
            <person name="Song J."/>
            <person name="Takazaki Y."/>
            <person name="Terasawa K."/>
            <person name="Tsuji K."/>
            <person name="Waki K."/>
            <person name="Yamagata H."/>
            <person name="Yamane H."/>
            <person name="Yoshiki S."/>
            <person name="Yoshihara R."/>
            <person name="Yukawa K."/>
            <person name="Zhong H."/>
            <person name="Iwama H."/>
            <person name="Endo T."/>
            <person name="Ito H."/>
            <person name="Hahn J.H."/>
            <person name="Kim H.I."/>
            <person name="Eun M.Y."/>
            <person name="Yano M."/>
            <person name="Jiang J."/>
            <person name="Gojobori T."/>
        </authorList>
    </citation>
    <scope>NUCLEOTIDE SEQUENCE</scope>
</reference>
<gene>
    <name evidence="2" type="ORF">OSJNBa0054L14.11</name>
    <name evidence="1" type="ORF">P0520B06.37</name>
</gene>
<accession>Q5QN69</accession>
<evidence type="ECO:0000313" key="3">
    <source>
        <dbReference type="Proteomes" id="UP000000763"/>
    </source>
</evidence>
<proteinExistence type="predicted"/>
<protein>
    <submittedName>
        <fullName evidence="1">Uncharacterized protein</fullName>
    </submittedName>
</protein>
<name>Q5QN69_ORYSJ</name>
<reference evidence="3" key="3">
    <citation type="journal article" date="2008" name="Nucleic Acids Res.">
        <title>The rice annotation project database (RAP-DB): 2008 update.</title>
        <authorList>
            <consortium name="The rice annotation project (RAP)"/>
        </authorList>
    </citation>
    <scope>GENOME REANNOTATION</scope>
    <source>
        <strain evidence="3">cv. Nipponbare</strain>
    </source>
</reference>
<dbReference type="EMBL" id="AP003077">
    <property type="protein sequence ID" value="BAD73145.1"/>
    <property type="molecule type" value="Genomic_DNA"/>
</dbReference>
<evidence type="ECO:0000313" key="1">
    <source>
        <dbReference type="EMBL" id="BAD73145.1"/>
    </source>
</evidence>
<dbReference type="EMBL" id="AP003213">
    <property type="protein sequence ID" value="BAD73261.1"/>
    <property type="molecule type" value="Genomic_DNA"/>
</dbReference>
<sequence>MKQQQHCSSQQVSRVQTVSEVLRFAADLWLFEHVFRGGFVDFLVLAFGSVDRNKEDSQLMESEICGDGCDTSQSRLIVHVIVASIHVARTARTSAGTGGRQEAAPRQQEAFGWEEASAAKVDSDEDDAAEECDDGAVVLGGVEREVAGEEVLQVLQPPDAIGAQHLDHAVHQLDEDILYYYPLAKTQKSSANQGGNDEDILHYYPLAKTQKSGGDRVSL</sequence>
<organism evidence="1">
    <name type="scientific">Oryza sativa subsp. japonica</name>
    <name type="common">Rice</name>
    <dbReference type="NCBI Taxonomy" id="39947"/>
    <lineage>
        <taxon>Eukaryota</taxon>
        <taxon>Viridiplantae</taxon>
        <taxon>Streptophyta</taxon>
        <taxon>Embryophyta</taxon>
        <taxon>Tracheophyta</taxon>
        <taxon>Spermatophyta</taxon>
        <taxon>Magnoliopsida</taxon>
        <taxon>Liliopsida</taxon>
        <taxon>Poales</taxon>
        <taxon>Poaceae</taxon>
        <taxon>BOP clade</taxon>
        <taxon>Oryzoideae</taxon>
        <taxon>Oryzeae</taxon>
        <taxon>Oryzinae</taxon>
        <taxon>Oryza</taxon>
        <taxon>Oryza sativa</taxon>
    </lineage>
</organism>
<evidence type="ECO:0000313" key="2">
    <source>
        <dbReference type="EMBL" id="BAD73261.1"/>
    </source>
</evidence>
<dbReference type="AlphaFoldDB" id="Q5QN69"/>
<dbReference type="Proteomes" id="UP000817658">
    <property type="component" value="Chromosome 1"/>
</dbReference>
<dbReference type="Proteomes" id="UP000000763">
    <property type="component" value="Chromosome 1"/>
</dbReference>